<evidence type="ECO:0000313" key="3">
    <source>
        <dbReference type="EMBL" id="EPY16059.1"/>
    </source>
</evidence>
<proteinExistence type="predicted"/>
<keyword evidence="2" id="KW-0472">Membrane</keyword>
<dbReference type="AlphaFoldDB" id="S9TGN1"/>
<feature type="compositionally biased region" description="Low complexity" evidence="1">
    <location>
        <begin position="296"/>
        <end position="313"/>
    </location>
</feature>
<reference evidence="3 4" key="1">
    <citation type="journal article" date="2013" name="PLoS ONE">
        <title>Predicting the Proteins of Angomonas deanei, Strigomonas culicis and Their Respective Endosymbionts Reveals New Aspects of the Trypanosomatidae Family.</title>
        <authorList>
            <person name="Motta M.C."/>
            <person name="Martins A.C."/>
            <person name="de Souza S.S."/>
            <person name="Catta-Preta C.M."/>
            <person name="Silva R."/>
            <person name="Klein C.C."/>
            <person name="de Almeida L.G."/>
            <person name="de Lima Cunha O."/>
            <person name="Ciapina L.P."/>
            <person name="Brocchi M."/>
            <person name="Colabardini A.C."/>
            <person name="de Araujo Lima B."/>
            <person name="Machado C.R."/>
            <person name="de Almeida Soares C.M."/>
            <person name="Probst C.M."/>
            <person name="de Menezes C.B."/>
            <person name="Thompson C.E."/>
            <person name="Bartholomeu D.C."/>
            <person name="Gradia D.F."/>
            <person name="Pavoni D.P."/>
            <person name="Grisard E.C."/>
            <person name="Fantinatti-Garboggini F."/>
            <person name="Marchini F.K."/>
            <person name="Rodrigues-Luiz G.F."/>
            <person name="Wagner G."/>
            <person name="Goldman G.H."/>
            <person name="Fietto J.L."/>
            <person name="Elias M.C."/>
            <person name="Goldman M.H."/>
            <person name="Sagot M.F."/>
            <person name="Pereira M."/>
            <person name="Stoco P.H."/>
            <person name="de Mendonca-Neto R.P."/>
            <person name="Teixeira S.M."/>
            <person name="Maciel T.E."/>
            <person name="de Oliveira Mendes T.A."/>
            <person name="Urmenyi T.P."/>
            <person name="de Souza W."/>
            <person name="Schenkman S."/>
            <person name="de Vasconcelos A.T."/>
        </authorList>
    </citation>
    <scope>NUCLEOTIDE SEQUENCE [LARGE SCALE GENOMIC DNA]</scope>
</reference>
<keyword evidence="2" id="KW-1133">Transmembrane helix</keyword>
<organism evidence="3 4">
    <name type="scientific">Strigomonas culicis</name>
    <dbReference type="NCBI Taxonomy" id="28005"/>
    <lineage>
        <taxon>Eukaryota</taxon>
        <taxon>Discoba</taxon>
        <taxon>Euglenozoa</taxon>
        <taxon>Kinetoplastea</taxon>
        <taxon>Metakinetoplastina</taxon>
        <taxon>Trypanosomatida</taxon>
        <taxon>Trypanosomatidae</taxon>
        <taxon>Strigomonadinae</taxon>
        <taxon>Strigomonas</taxon>
    </lineage>
</organism>
<accession>S9TGN1</accession>
<keyword evidence="2" id="KW-0812">Transmembrane</keyword>
<evidence type="ECO:0000256" key="2">
    <source>
        <dbReference type="SAM" id="Phobius"/>
    </source>
</evidence>
<dbReference type="EMBL" id="ATMH01011567">
    <property type="protein sequence ID" value="EPY16059.1"/>
    <property type="molecule type" value="Genomic_DNA"/>
</dbReference>
<feature type="region of interest" description="Disordered" evidence="1">
    <location>
        <begin position="287"/>
        <end position="313"/>
    </location>
</feature>
<feature type="transmembrane region" description="Helical" evidence="2">
    <location>
        <begin position="339"/>
        <end position="365"/>
    </location>
</feature>
<sequence>MVQQNLKHDVLPLRLVGGGDARDARDVRLVLVRVRVRRLIPAEGQRIHRVRMPCAPVRVRRWLLAAAVREAQPARRAPMLQQVRAARAAAAEVRRQQRWEQRVVGEGGLAPAVHRLLQLPVRGGVERRRQEPAVQAHRLTRVEQVLGSLAAVGCLGVVGALPPAAALGQRGAGGGGGDERAARRGGRPRLRRSAAEAADRAELPLGQTEVHEGGGLRGGRGGAAAVAGTIGRQRRAAVVRLRRAQRRRVAIRVGGQRLPGTARQGHVGGAAAATRLMAAFIRGVRGERDGQDPDDAAAAAATAVPSRRAAAPRGGVGGAAAMLLRSVLTEGRRERHGDAFLLLVGVLFPPVGMVVVVLMMMMMMMPRPFPSSRRRRASAAPRLPLPCLHLRGDDVHVIKQVLPHADGCEMIHRARL</sequence>
<protein>
    <submittedName>
        <fullName evidence="3">Uncharacterized protein</fullName>
    </submittedName>
</protein>
<feature type="compositionally biased region" description="Basic residues" evidence="1">
    <location>
        <begin position="183"/>
        <end position="192"/>
    </location>
</feature>
<evidence type="ECO:0000256" key="1">
    <source>
        <dbReference type="SAM" id="MobiDB-lite"/>
    </source>
</evidence>
<name>S9TGN1_9TRYP</name>
<dbReference type="Proteomes" id="UP000015354">
    <property type="component" value="Unassembled WGS sequence"/>
</dbReference>
<gene>
    <name evidence="3" type="ORF">STCU_11577</name>
</gene>
<keyword evidence="4" id="KW-1185">Reference proteome</keyword>
<comment type="caution">
    <text evidence="3">The sequence shown here is derived from an EMBL/GenBank/DDBJ whole genome shotgun (WGS) entry which is preliminary data.</text>
</comment>
<feature type="region of interest" description="Disordered" evidence="1">
    <location>
        <begin position="168"/>
        <end position="200"/>
    </location>
</feature>
<evidence type="ECO:0000313" key="4">
    <source>
        <dbReference type="Proteomes" id="UP000015354"/>
    </source>
</evidence>